<dbReference type="AlphaFoldDB" id="A0ABD3TC71"/>
<keyword evidence="2" id="KW-1185">Reference proteome</keyword>
<comment type="caution">
    <text evidence="1">The sequence shown here is derived from an EMBL/GenBank/DDBJ whole genome shotgun (WGS) entry which is preliminary data.</text>
</comment>
<sequence>MAHEAVVSLNLIIESLLNIGYRYTHDPILRNAELIHEEVWSLKSILELDHFEESERLNAFKGEILEAVPKFRDLLQDLVNKTQLRFSESQSRRERSLKLSRELDHDKESEILNALNEDIMEAVPIFKDLLQDFMNQTQLLFSGSQSLDDESSDALIFSQDLENVKEEMISFLETMKKINKENDFLCGNDEENQQRVQRKIRSGNKQQGVTTC</sequence>
<organism evidence="1 2">
    <name type="scientific">Penstemon smallii</name>
    <dbReference type="NCBI Taxonomy" id="265156"/>
    <lineage>
        <taxon>Eukaryota</taxon>
        <taxon>Viridiplantae</taxon>
        <taxon>Streptophyta</taxon>
        <taxon>Embryophyta</taxon>
        <taxon>Tracheophyta</taxon>
        <taxon>Spermatophyta</taxon>
        <taxon>Magnoliopsida</taxon>
        <taxon>eudicotyledons</taxon>
        <taxon>Gunneridae</taxon>
        <taxon>Pentapetalae</taxon>
        <taxon>asterids</taxon>
        <taxon>lamiids</taxon>
        <taxon>Lamiales</taxon>
        <taxon>Plantaginaceae</taxon>
        <taxon>Cheloneae</taxon>
        <taxon>Penstemon</taxon>
    </lineage>
</organism>
<name>A0ABD3TC71_9LAMI</name>
<evidence type="ECO:0000313" key="2">
    <source>
        <dbReference type="Proteomes" id="UP001634393"/>
    </source>
</evidence>
<proteinExistence type="predicted"/>
<reference evidence="1 2" key="1">
    <citation type="submission" date="2024-12" db="EMBL/GenBank/DDBJ databases">
        <title>The unique morphological basis and parallel evolutionary history of personate flowers in Penstemon.</title>
        <authorList>
            <person name="Depatie T.H."/>
            <person name="Wessinger C.A."/>
        </authorList>
    </citation>
    <scope>NUCLEOTIDE SEQUENCE [LARGE SCALE GENOMIC DNA]</scope>
    <source>
        <strain evidence="1">WTNN_2</strain>
        <tissue evidence="1">Leaf</tissue>
    </source>
</reference>
<evidence type="ECO:0000313" key="1">
    <source>
        <dbReference type="EMBL" id="KAL3834574.1"/>
    </source>
</evidence>
<gene>
    <name evidence="1" type="ORF">ACJIZ3_009310</name>
</gene>
<dbReference type="Gene3D" id="1.20.5.4130">
    <property type="match status" value="1"/>
</dbReference>
<dbReference type="EMBL" id="JBJXBP010000004">
    <property type="protein sequence ID" value="KAL3834574.1"/>
    <property type="molecule type" value="Genomic_DNA"/>
</dbReference>
<dbReference type="Proteomes" id="UP001634393">
    <property type="component" value="Unassembled WGS sequence"/>
</dbReference>
<accession>A0ABD3TC71</accession>
<protein>
    <submittedName>
        <fullName evidence="1">Uncharacterized protein</fullName>
    </submittedName>
</protein>